<accession>V8N375</accession>
<keyword evidence="2" id="KW-1185">Reference proteome</keyword>
<sequence length="249" mass="29296">MYQKNLHSRQSKGPKANRAGLCVRQMTLRLDLCILNGSRKGDLPRRKSIVDYWIISYDLQKFLQKMEVDSRLESDHNSVILTLTLHQNSLRTASNYLSRLESQNTQVKIKWTEKNAKEVTKWMLVPETIELRTSLLKNKFEGSYLEGFETLISNLKSVLTNRILAQSKKLILKSKNWFDRDCMQLKRTYNKEYRKSKNAPSEDHTHYLKQLKAQYKTLLKEKKSAALKESWHRLIAAVDKKYIPFLAHH</sequence>
<evidence type="ECO:0000313" key="1">
    <source>
        <dbReference type="EMBL" id="ETE56113.1"/>
    </source>
</evidence>
<dbReference type="AlphaFoldDB" id="V8N375"/>
<gene>
    <name evidence="1" type="ORF">L345_18177</name>
</gene>
<protein>
    <recommendedName>
        <fullName evidence="3">Endonuclease/exonuclease/phosphatase domain-containing protein</fullName>
    </recommendedName>
</protein>
<comment type="caution">
    <text evidence="1">The sequence shown here is derived from an EMBL/GenBank/DDBJ whole genome shotgun (WGS) entry which is preliminary data.</text>
</comment>
<name>V8N375_OPHHA</name>
<evidence type="ECO:0008006" key="3">
    <source>
        <dbReference type="Google" id="ProtNLM"/>
    </source>
</evidence>
<dbReference type="Gene3D" id="3.60.10.10">
    <property type="entry name" value="Endonuclease/exonuclease/phosphatase"/>
    <property type="match status" value="1"/>
</dbReference>
<organism evidence="1 2">
    <name type="scientific">Ophiophagus hannah</name>
    <name type="common">King cobra</name>
    <name type="synonym">Naja hannah</name>
    <dbReference type="NCBI Taxonomy" id="8665"/>
    <lineage>
        <taxon>Eukaryota</taxon>
        <taxon>Metazoa</taxon>
        <taxon>Chordata</taxon>
        <taxon>Craniata</taxon>
        <taxon>Vertebrata</taxon>
        <taxon>Euteleostomi</taxon>
        <taxon>Lepidosauria</taxon>
        <taxon>Squamata</taxon>
        <taxon>Bifurcata</taxon>
        <taxon>Unidentata</taxon>
        <taxon>Episquamata</taxon>
        <taxon>Toxicofera</taxon>
        <taxon>Serpentes</taxon>
        <taxon>Colubroidea</taxon>
        <taxon>Elapidae</taxon>
        <taxon>Elapinae</taxon>
        <taxon>Ophiophagus</taxon>
    </lineage>
</organism>
<dbReference type="EMBL" id="AZIM01040935">
    <property type="protein sequence ID" value="ETE56113.1"/>
    <property type="molecule type" value="Genomic_DNA"/>
</dbReference>
<feature type="non-terminal residue" evidence="1">
    <location>
        <position position="1"/>
    </location>
</feature>
<dbReference type="InterPro" id="IPR036691">
    <property type="entry name" value="Endo/exonu/phosph_ase_sf"/>
</dbReference>
<proteinExistence type="predicted"/>
<reference evidence="1 2" key="1">
    <citation type="journal article" date="2013" name="Proc. Natl. Acad. Sci. U.S.A.">
        <title>The king cobra genome reveals dynamic gene evolution and adaptation in the snake venom system.</title>
        <authorList>
            <person name="Vonk F.J."/>
            <person name="Casewell N.R."/>
            <person name="Henkel C.V."/>
            <person name="Heimberg A.M."/>
            <person name="Jansen H.J."/>
            <person name="McCleary R.J."/>
            <person name="Kerkkamp H.M."/>
            <person name="Vos R.A."/>
            <person name="Guerreiro I."/>
            <person name="Calvete J.J."/>
            <person name="Wuster W."/>
            <person name="Woods A.E."/>
            <person name="Logan J.M."/>
            <person name="Harrison R.A."/>
            <person name="Castoe T.A."/>
            <person name="de Koning A.P."/>
            <person name="Pollock D.D."/>
            <person name="Yandell M."/>
            <person name="Calderon D."/>
            <person name="Renjifo C."/>
            <person name="Currier R.B."/>
            <person name="Salgado D."/>
            <person name="Pla D."/>
            <person name="Sanz L."/>
            <person name="Hyder A.S."/>
            <person name="Ribeiro J.M."/>
            <person name="Arntzen J.W."/>
            <person name="van den Thillart G.E."/>
            <person name="Boetzer M."/>
            <person name="Pirovano W."/>
            <person name="Dirks R.P."/>
            <person name="Spaink H.P."/>
            <person name="Duboule D."/>
            <person name="McGlinn E."/>
            <person name="Kini R.M."/>
            <person name="Richardson M.K."/>
        </authorList>
    </citation>
    <scope>NUCLEOTIDE SEQUENCE</scope>
    <source>
        <tissue evidence="1">Blood</tissue>
    </source>
</reference>
<dbReference type="Proteomes" id="UP000018936">
    <property type="component" value="Unassembled WGS sequence"/>
</dbReference>
<evidence type="ECO:0000313" key="2">
    <source>
        <dbReference type="Proteomes" id="UP000018936"/>
    </source>
</evidence>